<dbReference type="EMBL" id="ML170444">
    <property type="protein sequence ID" value="TDL13866.1"/>
    <property type="molecule type" value="Genomic_DNA"/>
</dbReference>
<name>A0A4Y7PF23_9AGAM</name>
<reference evidence="1 2" key="1">
    <citation type="submission" date="2018-06" db="EMBL/GenBank/DDBJ databases">
        <title>A transcriptomic atlas of mushroom development highlights an independent origin of complex multicellularity.</title>
        <authorList>
            <consortium name="DOE Joint Genome Institute"/>
            <person name="Krizsan K."/>
            <person name="Almasi E."/>
            <person name="Merenyi Z."/>
            <person name="Sahu N."/>
            <person name="Viragh M."/>
            <person name="Koszo T."/>
            <person name="Mondo S."/>
            <person name="Kiss B."/>
            <person name="Balint B."/>
            <person name="Kues U."/>
            <person name="Barry K."/>
            <person name="Hegedus J.C."/>
            <person name="Henrissat B."/>
            <person name="Johnson J."/>
            <person name="Lipzen A."/>
            <person name="Ohm R."/>
            <person name="Nagy I."/>
            <person name="Pangilinan J."/>
            <person name="Yan J."/>
            <person name="Xiong Y."/>
            <person name="Grigoriev I.V."/>
            <person name="Hibbett D.S."/>
            <person name="Nagy L.G."/>
        </authorList>
    </citation>
    <scope>NUCLEOTIDE SEQUENCE [LARGE SCALE GENOMIC DNA]</scope>
    <source>
        <strain evidence="1 2">SZMC22713</strain>
    </source>
</reference>
<dbReference type="Proteomes" id="UP000294933">
    <property type="component" value="Unassembled WGS sequence"/>
</dbReference>
<gene>
    <name evidence="1" type="ORF">BD410DRAFT_868674</name>
</gene>
<dbReference type="AlphaFoldDB" id="A0A4Y7PF23"/>
<evidence type="ECO:0000313" key="1">
    <source>
        <dbReference type="EMBL" id="TDL13866.1"/>
    </source>
</evidence>
<accession>A0A4Y7PF23</accession>
<sequence length="179" mass="20253">MPMDRKFNGAGWGSIDNRVTWYRGRTPRNASNGDLVGGQRYFTRWQVQGTGIKAGRYVRVAQIPQRLAGRNGKWTSYRLWPTSRILDMRMAYDDGGGSIVRIIDRETFVSKLRGEEMSVDREDRAGTRGAGGKQCIERISSLSFGRGFSNDGALRAIKRKMSRDISWLACAHYNNVLVK</sequence>
<proteinExistence type="predicted"/>
<keyword evidence="2" id="KW-1185">Reference proteome</keyword>
<organism evidence="1 2">
    <name type="scientific">Rickenella mellea</name>
    <dbReference type="NCBI Taxonomy" id="50990"/>
    <lineage>
        <taxon>Eukaryota</taxon>
        <taxon>Fungi</taxon>
        <taxon>Dikarya</taxon>
        <taxon>Basidiomycota</taxon>
        <taxon>Agaricomycotina</taxon>
        <taxon>Agaricomycetes</taxon>
        <taxon>Hymenochaetales</taxon>
        <taxon>Rickenellaceae</taxon>
        <taxon>Rickenella</taxon>
    </lineage>
</organism>
<dbReference type="VEuPathDB" id="FungiDB:BD410DRAFT_868674"/>
<evidence type="ECO:0000313" key="2">
    <source>
        <dbReference type="Proteomes" id="UP000294933"/>
    </source>
</evidence>
<protein>
    <submittedName>
        <fullName evidence="1">Uncharacterized protein</fullName>
    </submittedName>
</protein>